<dbReference type="Proteomes" id="UP000228568">
    <property type="component" value="Unassembled WGS sequence"/>
</dbReference>
<evidence type="ECO:0000256" key="4">
    <source>
        <dbReference type="HAMAP-Rule" id="MF_01341"/>
    </source>
</evidence>
<feature type="domain" description="Large ribosomal subunit protein uL15/eL18" evidence="6">
    <location>
        <begin position="78"/>
        <end position="145"/>
    </location>
</feature>
<dbReference type="InterPro" id="IPR021131">
    <property type="entry name" value="Ribosomal_uL15/eL18"/>
</dbReference>
<gene>
    <name evidence="4 7" type="primary">rplO</name>
    <name evidence="7" type="ORF">COX81_01645</name>
</gene>
<comment type="similarity">
    <text evidence="1 4">Belongs to the universal ribosomal protein uL15 family.</text>
</comment>
<keyword evidence="2 4" id="KW-0689">Ribosomal protein</keyword>
<dbReference type="NCBIfam" id="TIGR01071">
    <property type="entry name" value="rplO_bact"/>
    <property type="match status" value="1"/>
</dbReference>
<name>A0A2M7V8M5_9BACT</name>
<reference evidence="8" key="1">
    <citation type="submission" date="2017-09" db="EMBL/GenBank/DDBJ databases">
        <title>Depth-based differentiation of microbial function through sediment-hosted aquifers and enrichment of novel symbionts in the deep terrestrial subsurface.</title>
        <authorList>
            <person name="Probst A.J."/>
            <person name="Ladd B."/>
            <person name="Jarett J.K."/>
            <person name="Geller-Mcgrath D.E."/>
            <person name="Sieber C.M.K."/>
            <person name="Emerson J.B."/>
            <person name="Anantharaman K."/>
            <person name="Thomas B.C."/>
            <person name="Malmstrom R."/>
            <person name="Stieglmeier M."/>
            <person name="Klingl A."/>
            <person name="Woyke T."/>
            <person name="Ryan C.M."/>
            <person name="Banfield J.F."/>
        </authorList>
    </citation>
    <scope>NUCLEOTIDE SEQUENCE [LARGE SCALE GENOMIC DNA]</scope>
</reference>
<dbReference type="InterPro" id="IPR036227">
    <property type="entry name" value="Ribosomal_uL15/eL18_sf"/>
</dbReference>
<organism evidence="7 8">
    <name type="scientific">Candidatus Magasanikbacteria bacterium CG_4_10_14_0_2_um_filter_37_12</name>
    <dbReference type="NCBI Taxonomy" id="1974637"/>
    <lineage>
        <taxon>Bacteria</taxon>
        <taxon>Candidatus Magasanikiibacteriota</taxon>
    </lineage>
</organism>
<dbReference type="Pfam" id="PF00828">
    <property type="entry name" value="Ribosomal_L27A"/>
    <property type="match status" value="1"/>
</dbReference>
<sequence length="147" mass="15764">MTLSAHTISAKAGTKKTRKRVGRGNSSGKGTYSSRGLKGQRSRSGGKGGNQLRSFRQSLLKVPKVRGFKSLNSKAQTVALATLERIAVEGKEITPVFLKKAKVIKDTGKPIKIVATGEIKKKLVISGCLSTKKAMEMIEKVGGSFKF</sequence>
<dbReference type="Gene3D" id="3.100.10.10">
    <property type="match status" value="1"/>
</dbReference>
<dbReference type="PANTHER" id="PTHR12934">
    <property type="entry name" value="50S RIBOSOMAL PROTEIN L15"/>
    <property type="match status" value="1"/>
</dbReference>
<dbReference type="GO" id="GO:0003735">
    <property type="term" value="F:structural constituent of ribosome"/>
    <property type="evidence" value="ECO:0007669"/>
    <property type="project" value="InterPro"/>
</dbReference>
<dbReference type="EMBL" id="PFPK01000019">
    <property type="protein sequence ID" value="PIZ95149.1"/>
    <property type="molecule type" value="Genomic_DNA"/>
</dbReference>
<evidence type="ECO:0000256" key="1">
    <source>
        <dbReference type="ARBA" id="ARBA00007320"/>
    </source>
</evidence>
<dbReference type="InterPro" id="IPR030878">
    <property type="entry name" value="Ribosomal_uL15"/>
</dbReference>
<feature type="compositionally biased region" description="Basic residues" evidence="5">
    <location>
        <begin position="13"/>
        <end position="22"/>
    </location>
</feature>
<feature type="compositionally biased region" description="Low complexity" evidence="5">
    <location>
        <begin position="33"/>
        <end position="43"/>
    </location>
</feature>
<feature type="region of interest" description="Disordered" evidence="5">
    <location>
        <begin position="1"/>
        <end position="53"/>
    </location>
</feature>
<comment type="caution">
    <text evidence="7">The sequence shown here is derived from an EMBL/GenBank/DDBJ whole genome shotgun (WGS) entry which is preliminary data.</text>
</comment>
<dbReference type="GO" id="GO:0006412">
    <property type="term" value="P:translation"/>
    <property type="evidence" value="ECO:0007669"/>
    <property type="project" value="UniProtKB-UniRule"/>
</dbReference>
<keyword evidence="4" id="KW-0694">RNA-binding</keyword>
<dbReference type="PANTHER" id="PTHR12934:SF11">
    <property type="entry name" value="LARGE RIBOSOMAL SUBUNIT PROTEIN UL15M"/>
    <property type="match status" value="1"/>
</dbReference>
<evidence type="ECO:0000259" key="6">
    <source>
        <dbReference type="Pfam" id="PF00828"/>
    </source>
</evidence>
<comment type="function">
    <text evidence="4">Binds to the 23S rRNA.</text>
</comment>
<dbReference type="HAMAP" id="MF_01341">
    <property type="entry name" value="Ribosomal_uL15"/>
    <property type="match status" value="1"/>
</dbReference>
<accession>A0A2M7V8M5</accession>
<dbReference type="InterPro" id="IPR005749">
    <property type="entry name" value="Ribosomal_uL15_bac-type"/>
</dbReference>
<evidence type="ECO:0000313" key="7">
    <source>
        <dbReference type="EMBL" id="PIZ95149.1"/>
    </source>
</evidence>
<dbReference type="AlphaFoldDB" id="A0A2M7V8M5"/>
<keyword evidence="4" id="KW-0699">rRNA-binding</keyword>
<proteinExistence type="inferred from homology"/>
<evidence type="ECO:0000313" key="8">
    <source>
        <dbReference type="Proteomes" id="UP000228568"/>
    </source>
</evidence>
<keyword evidence="3 4" id="KW-0687">Ribonucleoprotein</keyword>
<dbReference type="SUPFAM" id="SSF52080">
    <property type="entry name" value="Ribosomal proteins L15p and L18e"/>
    <property type="match status" value="1"/>
</dbReference>
<evidence type="ECO:0000256" key="2">
    <source>
        <dbReference type="ARBA" id="ARBA00022980"/>
    </source>
</evidence>
<protein>
    <recommendedName>
        <fullName evidence="4">Large ribosomal subunit protein uL15</fullName>
    </recommendedName>
</protein>
<dbReference type="GO" id="GO:0019843">
    <property type="term" value="F:rRNA binding"/>
    <property type="evidence" value="ECO:0007669"/>
    <property type="project" value="UniProtKB-UniRule"/>
</dbReference>
<dbReference type="GO" id="GO:0022625">
    <property type="term" value="C:cytosolic large ribosomal subunit"/>
    <property type="evidence" value="ECO:0007669"/>
    <property type="project" value="TreeGrafter"/>
</dbReference>
<evidence type="ECO:0000256" key="5">
    <source>
        <dbReference type="SAM" id="MobiDB-lite"/>
    </source>
</evidence>
<comment type="subunit">
    <text evidence="4">Part of the 50S ribosomal subunit.</text>
</comment>
<evidence type="ECO:0000256" key="3">
    <source>
        <dbReference type="ARBA" id="ARBA00023274"/>
    </source>
</evidence>